<comment type="caution">
    <text evidence="3">The sequence shown here is derived from an EMBL/GenBank/DDBJ whole genome shotgun (WGS) entry which is preliminary data.</text>
</comment>
<name>A0A6L3ZL44_9FLAO</name>
<protein>
    <submittedName>
        <fullName evidence="3">Glycosyltransferase</fullName>
    </submittedName>
</protein>
<dbReference type="Proteomes" id="UP000484164">
    <property type="component" value="Unassembled WGS sequence"/>
</dbReference>
<dbReference type="Gene3D" id="3.40.50.2000">
    <property type="entry name" value="Glycogen Phosphorylase B"/>
    <property type="match status" value="2"/>
</dbReference>
<reference evidence="3 4" key="1">
    <citation type="submission" date="2019-10" db="EMBL/GenBank/DDBJ databases">
        <title>Genome sequence of Phaeocystidibacter marisrubri JCM30614 (type strain).</title>
        <authorList>
            <person name="Bowman J.P."/>
        </authorList>
    </citation>
    <scope>NUCLEOTIDE SEQUENCE [LARGE SCALE GENOMIC DNA]</scope>
    <source>
        <strain evidence="3 4">JCM 30614</strain>
    </source>
</reference>
<evidence type="ECO:0000259" key="2">
    <source>
        <dbReference type="Pfam" id="PF13439"/>
    </source>
</evidence>
<gene>
    <name evidence="3" type="ORF">F8C82_05510</name>
</gene>
<feature type="domain" description="Glycosyltransferase subfamily 4-like N-terminal" evidence="2">
    <location>
        <begin position="27"/>
        <end position="210"/>
    </location>
</feature>
<dbReference type="Pfam" id="PF13439">
    <property type="entry name" value="Glyco_transf_4"/>
    <property type="match status" value="1"/>
</dbReference>
<dbReference type="OrthoDB" id="1059846at2"/>
<accession>A0A6L3ZL44</accession>
<evidence type="ECO:0000256" key="1">
    <source>
        <dbReference type="ARBA" id="ARBA00022679"/>
    </source>
</evidence>
<evidence type="ECO:0000313" key="3">
    <source>
        <dbReference type="EMBL" id="KAB2817860.1"/>
    </source>
</evidence>
<dbReference type="PANTHER" id="PTHR46401:SF2">
    <property type="entry name" value="GLYCOSYLTRANSFERASE WBBK-RELATED"/>
    <property type="match status" value="1"/>
</dbReference>
<organism evidence="3 4">
    <name type="scientific">Phaeocystidibacter marisrubri</name>
    <dbReference type="NCBI Taxonomy" id="1577780"/>
    <lineage>
        <taxon>Bacteria</taxon>
        <taxon>Pseudomonadati</taxon>
        <taxon>Bacteroidota</taxon>
        <taxon>Flavobacteriia</taxon>
        <taxon>Flavobacteriales</taxon>
        <taxon>Phaeocystidibacteraceae</taxon>
        <taxon>Phaeocystidibacter</taxon>
    </lineage>
</organism>
<dbReference type="RefSeq" id="WP_151692548.1">
    <property type="nucleotide sequence ID" value="NZ_BMGX01000002.1"/>
</dbReference>
<dbReference type="Pfam" id="PF13692">
    <property type="entry name" value="Glyco_trans_1_4"/>
    <property type="match status" value="1"/>
</dbReference>
<dbReference type="AlphaFoldDB" id="A0A6L3ZL44"/>
<dbReference type="CDD" id="cd03801">
    <property type="entry name" value="GT4_PimA-like"/>
    <property type="match status" value="1"/>
</dbReference>
<dbReference type="InterPro" id="IPR028098">
    <property type="entry name" value="Glyco_trans_4-like_N"/>
</dbReference>
<dbReference type="SUPFAM" id="SSF53756">
    <property type="entry name" value="UDP-Glycosyltransferase/glycogen phosphorylase"/>
    <property type="match status" value="1"/>
</dbReference>
<keyword evidence="1 3" id="KW-0808">Transferase</keyword>
<dbReference type="GO" id="GO:0009103">
    <property type="term" value="P:lipopolysaccharide biosynthetic process"/>
    <property type="evidence" value="ECO:0007669"/>
    <property type="project" value="TreeGrafter"/>
</dbReference>
<evidence type="ECO:0000313" key="4">
    <source>
        <dbReference type="Proteomes" id="UP000484164"/>
    </source>
</evidence>
<dbReference type="EMBL" id="WBVQ01000001">
    <property type="protein sequence ID" value="KAB2817860.1"/>
    <property type="molecule type" value="Genomic_DNA"/>
</dbReference>
<proteinExistence type="predicted"/>
<keyword evidence="4" id="KW-1185">Reference proteome</keyword>
<dbReference type="PANTHER" id="PTHR46401">
    <property type="entry name" value="GLYCOSYLTRANSFERASE WBBK-RELATED"/>
    <property type="match status" value="1"/>
</dbReference>
<sequence>MKELLILCNKFPFPPRDGSSIAMASNIRGLLSAGAKLTVIALNTDKHYVENPESQVPEGIEWHIHPVNTTPSILGALSNLCFSSRSYMVSRFDIEEVREMVKRAIKKREYDAAIVDGLFMMPYADELKSAGIPIVLRAHNVEHHIWNRQIQQETSPLKKWYLNIQNTRLEKYEVAACGQSDSIVAITQEDAKWFAKCSTPVHVMPCGIQPNSYPEYGSKEPDVFHIGAMDWIPNVDGIRWFAQKVWPEILKRDAQAVFHLAGRDSDTLNLHQPQRGFFVEGRVESASDFYAKHGIFVVPLLAGSGMRIKVMEALAYGKAIVGTRVAVEGIPIENGVHAYIADRPEDFAIAVIKLIQDAGERERLGHEARKLAMRIFDENKLAEDLLNRLPTRK</sequence>
<dbReference type="GO" id="GO:0016757">
    <property type="term" value="F:glycosyltransferase activity"/>
    <property type="evidence" value="ECO:0007669"/>
    <property type="project" value="TreeGrafter"/>
</dbReference>